<evidence type="ECO:0000256" key="2">
    <source>
        <dbReference type="ARBA" id="ARBA00002356"/>
    </source>
</evidence>
<proteinExistence type="inferred from homology"/>
<dbReference type="HAMAP" id="MF_01200_B">
    <property type="entry name" value="OMPdecase_type1_B"/>
    <property type="match status" value="1"/>
</dbReference>
<comment type="catalytic activity">
    <reaction evidence="8 10 13">
        <text>orotidine 5'-phosphate + H(+) = UMP + CO2</text>
        <dbReference type="Rhea" id="RHEA:11596"/>
        <dbReference type="ChEBI" id="CHEBI:15378"/>
        <dbReference type="ChEBI" id="CHEBI:16526"/>
        <dbReference type="ChEBI" id="CHEBI:57538"/>
        <dbReference type="ChEBI" id="CHEBI:57865"/>
        <dbReference type="EC" id="4.1.1.23"/>
    </reaction>
</comment>
<dbReference type="GO" id="GO:0044205">
    <property type="term" value="P:'de novo' UMP biosynthetic process"/>
    <property type="evidence" value="ECO:0007669"/>
    <property type="project" value="UniProtKB-UniRule"/>
</dbReference>
<dbReference type="EMBL" id="UHDK01000001">
    <property type="protein sequence ID" value="SUM32652.1"/>
    <property type="molecule type" value="Genomic_DNA"/>
</dbReference>
<evidence type="ECO:0000313" key="17">
    <source>
        <dbReference type="Proteomes" id="UP000255277"/>
    </source>
</evidence>
<dbReference type="GO" id="GO:0004590">
    <property type="term" value="F:orotidine-5'-phosphate decarboxylase activity"/>
    <property type="evidence" value="ECO:0007669"/>
    <property type="project" value="UniProtKB-UniRule"/>
</dbReference>
<keyword evidence="18" id="KW-1185">Reference proteome</keyword>
<evidence type="ECO:0000256" key="8">
    <source>
        <dbReference type="ARBA" id="ARBA00049157"/>
    </source>
</evidence>
<dbReference type="PANTHER" id="PTHR32119">
    <property type="entry name" value="OROTIDINE 5'-PHOSPHATE DECARBOXYLASE"/>
    <property type="match status" value="1"/>
</dbReference>
<dbReference type="InterPro" id="IPR047596">
    <property type="entry name" value="OMPdecase_bac"/>
</dbReference>
<feature type="active site" description="For OMPdecase activity" evidence="11">
    <location>
        <position position="59"/>
    </location>
</feature>
<dbReference type="UniPathway" id="UPA00070">
    <property type="reaction ID" value="UER00120"/>
</dbReference>
<evidence type="ECO:0000256" key="4">
    <source>
        <dbReference type="ARBA" id="ARBA00011738"/>
    </source>
</evidence>
<evidence type="ECO:0000256" key="10">
    <source>
        <dbReference type="HAMAP-Rule" id="MF_01200"/>
    </source>
</evidence>
<feature type="active site" description="For OMPdecase activity" evidence="11">
    <location>
        <position position="64"/>
    </location>
</feature>
<dbReference type="PANTHER" id="PTHR32119:SF2">
    <property type="entry name" value="OROTIDINE 5'-PHOSPHATE DECARBOXYLASE"/>
    <property type="match status" value="1"/>
</dbReference>
<comment type="similarity">
    <text evidence="9 10">Belongs to the OMP decarboxylase family. Type 1 subfamily.</text>
</comment>
<evidence type="ECO:0000256" key="12">
    <source>
        <dbReference type="PIRSR" id="PIRSR614732-2"/>
    </source>
</evidence>
<reference evidence="16 17" key="1">
    <citation type="submission" date="2018-06" db="EMBL/GenBank/DDBJ databases">
        <authorList>
            <consortium name="Pathogen Informatics"/>
            <person name="Doyle S."/>
        </authorList>
    </citation>
    <scope>NUCLEOTIDE SEQUENCE [LARGE SCALE GENOMIC DNA]</scope>
    <source>
        <strain evidence="16 17">NCTC12195</strain>
    </source>
</reference>
<dbReference type="GO" id="GO:0005829">
    <property type="term" value="C:cytosol"/>
    <property type="evidence" value="ECO:0007669"/>
    <property type="project" value="TreeGrafter"/>
</dbReference>
<evidence type="ECO:0000256" key="6">
    <source>
        <dbReference type="ARBA" id="ARBA00022975"/>
    </source>
</evidence>
<feature type="binding site" evidence="10 12">
    <location>
        <position position="118"/>
    </location>
    <ligand>
        <name>substrate</name>
    </ligand>
</feature>
<name>A0A380FEJ1_STAGA</name>
<evidence type="ECO:0000256" key="3">
    <source>
        <dbReference type="ARBA" id="ARBA00004861"/>
    </source>
</evidence>
<dbReference type="STRING" id="1293.SH09_07000"/>
<comment type="subunit">
    <text evidence="4 10">Homodimer.</text>
</comment>
<feature type="binding site" evidence="10 12">
    <location>
        <position position="32"/>
    </location>
    <ligand>
        <name>substrate</name>
    </ligand>
</feature>
<dbReference type="Proteomes" id="UP000321057">
    <property type="component" value="Unassembled WGS sequence"/>
</dbReference>
<feature type="domain" description="Orotidine 5'-phosphate decarboxylase" evidence="14">
    <location>
        <begin position="5"/>
        <end position="225"/>
    </location>
</feature>
<dbReference type="Proteomes" id="UP000255277">
    <property type="component" value="Unassembled WGS sequence"/>
</dbReference>
<dbReference type="PROSITE" id="PS00156">
    <property type="entry name" value="OMPDECASE"/>
    <property type="match status" value="1"/>
</dbReference>
<dbReference type="FunFam" id="3.20.20.70:FF:000015">
    <property type="entry name" value="Orotidine 5'-phosphate decarboxylase"/>
    <property type="match status" value="1"/>
</dbReference>
<feature type="binding site" evidence="10 12">
    <location>
        <position position="209"/>
    </location>
    <ligand>
        <name>substrate</name>
    </ligand>
</feature>
<gene>
    <name evidence="10 16" type="primary">pyrF</name>
    <name evidence="16" type="ORF">NCTC12195_02100</name>
    <name evidence="15" type="ORF">SGA02_07200</name>
</gene>
<evidence type="ECO:0000313" key="18">
    <source>
        <dbReference type="Proteomes" id="UP000321057"/>
    </source>
</evidence>
<feature type="binding site" evidence="10 12">
    <location>
        <position position="189"/>
    </location>
    <ligand>
        <name>substrate</name>
    </ligand>
</feature>
<feature type="binding site" evidence="10 12">
    <location>
        <position position="180"/>
    </location>
    <ligand>
        <name>substrate</name>
    </ligand>
</feature>
<evidence type="ECO:0000256" key="9">
    <source>
        <dbReference type="ARBA" id="ARBA00061012"/>
    </source>
</evidence>
<feature type="binding site" evidence="10">
    <location>
        <begin position="59"/>
        <end position="68"/>
    </location>
    <ligand>
        <name>substrate</name>
    </ligand>
</feature>
<dbReference type="EMBL" id="BKAX01000003">
    <property type="protein sequence ID" value="GEQ04892.1"/>
    <property type="molecule type" value="Genomic_DNA"/>
</dbReference>
<dbReference type="Gene3D" id="3.20.20.70">
    <property type="entry name" value="Aldolase class I"/>
    <property type="match status" value="1"/>
</dbReference>
<feature type="active site" description="Proton donor" evidence="10">
    <location>
        <position position="61"/>
    </location>
</feature>
<keyword evidence="7 10" id="KW-0456">Lyase</keyword>
<comment type="function">
    <text evidence="1">Catalyzes the condensation of ribulose 5-phosphate with formaldehyde to form 3-hexulose 6-phosphate.</text>
</comment>
<protein>
    <recommendedName>
        <fullName evidence="10">Orotidine 5'-phosphate decarboxylase</fullName>
        <ecNumber evidence="10">4.1.1.23</ecNumber>
    </recommendedName>
    <alternativeName>
        <fullName evidence="10">OMP decarboxylase</fullName>
        <shortName evidence="10">OMPDCase</shortName>
        <shortName evidence="10">OMPdecase</shortName>
    </alternativeName>
</protein>
<dbReference type="InterPro" id="IPR013785">
    <property type="entry name" value="Aldolase_TIM"/>
</dbReference>
<dbReference type="SMART" id="SM00934">
    <property type="entry name" value="OMPdecase"/>
    <property type="match status" value="1"/>
</dbReference>
<feature type="active site" description="For OMPdecase activity" evidence="11">
    <location>
        <position position="61"/>
    </location>
</feature>
<dbReference type="Pfam" id="PF00215">
    <property type="entry name" value="OMPdecase"/>
    <property type="match status" value="1"/>
</dbReference>
<reference evidence="15 18" key="2">
    <citation type="submission" date="2019-07" db="EMBL/GenBank/DDBJ databases">
        <title>Whole genome shotgun sequence of Staphylococcus gallinarum NBRC 109767.</title>
        <authorList>
            <person name="Hosoyama A."/>
            <person name="Uohara A."/>
            <person name="Ohji S."/>
            <person name="Ichikawa N."/>
        </authorList>
    </citation>
    <scope>NUCLEOTIDE SEQUENCE [LARGE SCALE GENOMIC DNA]</scope>
    <source>
        <strain evidence="15 18">NBRC 109767</strain>
    </source>
</reference>
<evidence type="ECO:0000256" key="11">
    <source>
        <dbReference type="PIRSR" id="PIRSR614732-1"/>
    </source>
</evidence>
<accession>A0A380FEJ1</accession>
<comment type="function">
    <text evidence="2 10">Catalyzes the decarboxylation of orotidine 5'-monophosphate (OMP) to uridine 5'-monophosphate (UMP).</text>
</comment>
<dbReference type="CDD" id="cd04725">
    <property type="entry name" value="OMP_decarboxylase_like"/>
    <property type="match status" value="1"/>
</dbReference>
<dbReference type="InterPro" id="IPR011060">
    <property type="entry name" value="RibuloseP-bd_barrel"/>
</dbReference>
<dbReference type="InterPro" id="IPR018089">
    <property type="entry name" value="OMPdecase_AS"/>
</dbReference>
<keyword evidence="5 10" id="KW-0210">Decarboxylase</keyword>
<dbReference type="EC" id="4.1.1.23" evidence="10"/>
<dbReference type="GO" id="GO:0006207">
    <property type="term" value="P:'de novo' pyrimidine nucleobase biosynthetic process"/>
    <property type="evidence" value="ECO:0007669"/>
    <property type="project" value="InterPro"/>
</dbReference>
<evidence type="ECO:0000313" key="16">
    <source>
        <dbReference type="EMBL" id="SUM32652.1"/>
    </source>
</evidence>
<sequence length="231" mass="25416">MMNQLPIIALDFESEKAVNQFLDQFDESLFVKVGMELFYQTGPSLINSIKSRGHDIFLDLKLHDIPNTVGKAMEGLSKLNVDLVNVHAAGGSEMMQRAVEGIRKYNKDIKIIAVTQLTSTTETMLQQEQNIQTSIEDAVLNYATLAKESGLDGVVCSPLEASLLATELGESFLKVTPGIRPLNTSTDDQKRITTPQEAKALGSTHIVVGRPITQSDNPVESYHKIKESWLG</sequence>
<dbReference type="InterPro" id="IPR001754">
    <property type="entry name" value="OMPdeCOase_dom"/>
</dbReference>
<evidence type="ECO:0000256" key="1">
    <source>
        <dbReference type="ARBA" id="ARBA00002272"/>
    </source>
</evidence>
<dbReference type="AlphaFoldDB" id="A0A380FEJ1"/>
<evidence type="ECO:0000256" key="13">
    <source>
        <dbReference type="RuleBase" id="RU000512"/>
    </source>
</evidence>
<evidence type="ECO:0000259" key="14">
    <source>
        <dbReference type="SMART" id="SM00934"/>
    </source>
</evidence>
<feature type="binding site" evidence="10 12">
    <location>
        <position position="11"/>
    </location>
    <ligand>
        <name>substrate</name>
    </ligand>
</feature>
<dbReference type="NCBIfam" id="NF001273">
    <property type="entry name" value="PRK00230.1"/>
    <property type="match status" value="1"/>
</dbReference>
<dbReference type="NCBIfam" id="TIGR01740">
    <property type="entry name" value="pyrF"/>
    <property type="match status" value="1"/>
</dbReference>
<evidence type="ECO:0000256" key="7">
    <source>
        <dbReference type="ARBA" id="ARBA00023239"/>
    </source>
</evidence>
<evidence type="ECO:0000256" key="5">
    <source>
        <dbReference type="ARBA" id="ARBA00022793"/>
    </source>
</evidence>
<evidence type="ECO:0000313" key="15">
    <source>
        <dbReference type="EMBL" id="GEQ04892.1"/>
    </source>
</evidence>
<dbReference type="SUPFAM" id="SSF51366">
    <property type="entry name" value="Ribulose-phoshate binding barrel"/>
    <property type="match status" value="1"/>
</dbReference>
<organism evidence="16 17">
    <name type="scientific">Staphylococcus gallinarum</name>
    <dbReference type="NCBI Taxonomy" id="1293"/>
    <lineage>
        <taxon>Bacteria</taxon>
        <taxon>Bacillati</taxon>
        <taxon>Bacillota</taxon>
        <taxon>Bacilli</taxon>
        <taxon>Bacillales</taxon>
        <taxon>Staphylococcaceae</taxon>
        <taxon>Staphylococcus</taxon>
    </lineage>
</organism>
<feature type="binding site" evidence="10 12">
    <location>
        <position position="210"/>
    </location>
    <ligand>
        <name>substrate</name>
    </ligand>
</feature>
<comment type="pathway">
    <text evidence="3 10 13">Pyrimidine metabolism; UMP biosynthesis via de novo pathway; UMP from orotate: step 2/2.</text>
</comment>
<dbReference type="InterPro" id="IPR014732">
    <property type="entry name" value="OMPdecase"/>
</dbReference>
<keyword evidence="6 10" id="KW-0665">Pyrimidine biosynthesis</keyword>